<dbReference type="AlphaFoldDB" id="A0A934JQM1"/>
<dbReference type="InterPro" id="IPR002934">
    <property type="entry name" value="Polymerase_NTP_transf_dom"/>
</dbReference>
<protein>
    <submittedName>
        <fullName evidence="2">Nucleotidyltransferase domain-containing protein</fullName>
    </submittedName>
</protein>
<reference evidence="2 3" key="1">
    <citation type="submission" date="2020-10" db="EMBL/GenBank/DDBJ databases">
        <title>Ca. Dormibacterota MAGs.</title>
        <authorList>
            <person name="Montgomery K."/>
        </authorList>
    </citation>
    <scope>NUCLEOTIDE SEQUENCE [LARGE SCALE GENOMIC DNA]</scope>
    <source>
        <strain evidence="2">SC8812_S17_18</strain>
    </source>
</reference>
<evidence type="ECO:0000313" key="3">
    <source>
        <dbReference type="Proteomes" id="UP000606991"/>
    </source>
</evidence>
<organism evidence="2 3">
    <name type="scientific">Candidatus Aeolococcus gillhamiae</name>
    <dbReference type="NCBI Taxonomy" id="3127015"/>
    <lineage>
        <taxon>Bacteria</taxon>
        <taxon>Bacillati</taxon>
        <taxon>Candidatus Dormiibacterota</taxon>
        <taxon>Candidatus Dormibacteria</taxon>
        <taxon>Candidatus Aeolococcales</taxon>
        <taxon>Candidatus Aeolococcaceae</taxon>
        <taxon>Candidatus Aeolococcus</taxon>
    </lineage>
</organism>
<dbReference type="RefSeq" id="WP_337308375.1">
    <property type="nucleotide sequence ID" value="NZ_JAEKNS010000003.1"/>
</dbReference>
<dbReference type="Proteomes" id="UP000606991">
    <property type="component" value="Unassembled WGS sequence"/>
</dbReference>
<accession>A0A934JQM1</accession>
<dbReference type="Gene3D" id="3.30.460.10">
    <property type="entry name" value="Beta Polymerase, domain 2"/>
    <property type="match status" value="1"/>
</dbReference>
<dbReference type="Pfam" id="PF01909">
    <property type="entry name" value="NTP_transf_2"/>
    <property type="match status" value="1"/>
</dbReference>
<dbReference type="EMBL" id="JAEKNS010000003">
    <property type="protein sequence ID" value="MBJ7593262.1"/>
    <property type="molecule type" value="Genomic_DNA"/>
</dbReference>
<proteinExistence type="predicted"/>
<dbReference type="InterPro" id="IPR043519">
    <property type="entry name" value="NT_sf"/>
</dbReference>
<gene>
    <name evidence="2" type="ORF">JF886_00130</name>
</gene>
<evidence type="ECO:0000259" key="1">
    <source>
        <dbReference type="Pfam" id="PF01909"/>
    </source>
</evidence>
<dbReference type="GO" id="GO:0016779">
    <property type="term" value="F:nucleotidyltransferase activity"/>
    <property type="evidence" value="ECO:0007669"/>
    <property type="project" value="InterPro"/>
</dbReference>
<dbReference type="CDD" id="cd05403">
    <property type="entry name" value="NT_KNTase_like"/>
    <property type="match status" value="1"/>
</dbReference>
<dbReference type="SUPFAM" id="SSF81301">
    <property type="entry name" value="Nucleotidyltransferase"/>
    <property type="match status" value="1"/>
</dbReference>
<feature type="domain" description="Polymerase nucleotidyl transferase" evidence="1">
    <location>
        <begin position="90"/>
        <end position="152"/>
    </location>
</feature>
<name>A0A934JQM1_9BACT</name>
<comment type="caution">
    <text evidence="2">The sequence shown here is derived from an EMBL/GenBank/DDBJ whole genome shotgun (WGS) entry which is preliminary data.</text>
</comment>
<sequence length="200" mass="21756">MTRTSTAALFGSETLGNVLASLLAAPTRPLAQADLVRYWSHHKLTGQRALDRAVASGLVRRDGAGHALRYTAEPAAPDFYAARELAVGEQLRRRLRGFGKRSGAYIFGSFAARTDTPDSDVDVLLVGEMDRDVFNEDFWQLELRLGRPVNVVSYGWEEFRQRVVDGSPFLRALLAQPLLTVAGQPLAGLVEAATSGAARS</sequence>
<evidence type="ECO:0000313" key="2">
    <source>
        <dbReference type="EMBL" id="MBJ7593262.1"/>
    </source>
</evidence>